<gene>
    <name evidence="2" type="ORF">BaRGS_00039740</name>
</gene>
<evidence type="ECO:0000313" key="3">
    <source>
        <dbReference type="Proteomes" id="UP001519460"/>
    </source>
</evidence>
<accession>A0ABD0J204</accession>
<feature type="region of interest" description="Disordered" evidence="1">
    <location>
        <begin position="461"/>
        <end position="533"/>
    </location>
</feature>
<name>A0ABD0J204_9CAEN</name>
<dbReference type="Proteomes" id="UP001519460">
    <property type="component" value="Unassembled WGS sequence"/>
</dbReference>
<sequence length="699" mass="77509">MNLVYGVACSTNQLLTVTELVNMSTVEFWNNCLRCQVCVAVLEQRQATLRTPDTPVFIPGQFNTFLLSFLPTGRGFPFIGCSSIRDANDNEQARLLPLPLNRPRSLHERKQMTERISYWSKGKYLSAGAIGRVFPSYLFAVNNKREGFGFRHDVWAFPEVVRGKHSIRFRPWKKGHGLDDDRLSKLLFSLGSLPLTSEAELSQNAQQLTCFILTALTVIAEIMKKTVIKHPTSAEPQASSSEGGDHSSMKKVEHKEEPAFCQSPDQISMETGSHDIPVHSAIVQGLSAFSSGLSEDSVIQQIHQREMTTTKLESVSERGRPKKLLSSFNCGVQMSKMRPGIADSAEVDTLSKTTEKVVASRHKRRHPRKASVCSAELIESNLGAGGGTTTSERKTTRKRGRPRKSPASFSCDILSRETIAIIWDNSVSMSHRASECKQLENGPSFELGTSIETDVMFSVSETGHEDDQHKRCSDMQLGETEPGVENKGNVTVLSERELKRKRVQPKKYGPHRKTGRPPKLEPQDSSGEGGDHISMKTEEHVKEEPALSPDQISMETGSHDIPVHFAIVQGLSASSSHLSEDSFVQQTQIHQRDMTTTKLESVLSERGRPKKLLSSFNCDVQASKMGPGIVDNTEVNTLSKTTEKVIGSRRKRGHPRKSSVYSTELIETSLGVGGGTTTSERKNHTQERQAQKVTCLLWL</sequence>
<feature type="compositionally biased region" description="Basic and acidic residues" evidence="1">
    <location>
        <begin position="462"/>
        <end position="473"/>
    </location>
</feature>
<protein>
    <submittedName>
        <fullName evidence="2">Uncharacterized protein</fullName>
    </submittedName>
</protein>
<feature type="region of interest" description="Disordered" evidence="1">
    <location>
        <begin position="230"/>
        <end position="254"/>
    </location>
</feature>
<keyword evidence="3" id="KW-1185">Reference proteome</keyword>
<feature type="compositionally biased region" description="Basic and acidic residues" evidence="1">
    <location>
        <begin position="243"/>
        <end position="254"/>
    </location>
</feature>
<evidence type="ECO:0000256" key="1">
    <source>
        <dbReference type="SAM" id="MobiDB-lite"/>
    </source>
</evidence>
<feature type="compositionally biased region" description="Basic residues" evidence="1">
    <location>
        <begin position="395"/>
        <end position="404"/>
    </location>
</feature>
<dbReference type="InterPro" id="IPR017956">
    <property type="entry name" value="AT_hook_DNA-bd_motif"/>
</dbReference>
<feature type="region of interest" description="Disordered" evidence="1">
    <location>
        <begin position="381"/>
        <end position="408"/>
    </location>
</feature>
<proteinExistence type="predicted"/>
<feature type="compositionally biased region" description="Basic residues" evidence="1">
    <location>
        <begin position="499"/>
        <end position="516"/>
    </location>
</feature>
<dbReference type="PRINTS" id="PR00929">
    <property type="entry name" value="ATHOOK"/>
</dbReference>
<comment type="caution">
    <text evidence="2">The sequence shown here is derived from an EMBL/GenBank/DDBJ whole genome shotgun (WGS) entry which is preliminary data.</text>
</comment>
<organism evidence="2 3">
    <name type="scientific">Batillaria attramentaria</name>
    <dbReference type="NCBI Taxonomy" id="370345"/>
    <lineage>
        <taxon>Eukaryota</taxon>
        <taxon>Metazoa</taxon>
        <taxon>Spiralia</taxon>
        <taxon>Lophotrochozoa</taxon>
        <taxon>Mollusca</taxon>
        <taxon>Gastropoda</taxon>
        <taxon>Caenogastropoda</taxon>
        <taxon>Sorbeoconcha</taxon>
        <taxon>Cerithioidea</taxon>
        <taxon>Batillariidae</taxon>
        <taxon>Batillaria</taxon>
    </lineage>
</organism>
<evidence type="ECO:0000313" key="2">
    <source>
        <dbReference type="EMBL" id="KAK7452259.1"/>
    </source>
</evidence>
<dbReference type="EMBL" id="JACVVK020000719">
    <property type="protein sequence ID" value="KAK7452259.1"/>
    <property type="molecule type" value="Genomic_DNA"/>
</dbReference>
<dbReference type="AlphaFoldDB" id="A0ABD0J204"/>
<reference evidence="2 3" key="1">
    <citation type="journal article" date="2023" name="Sci. Data">
        <title>Genome assembly of the Korean intertidal mud-creeper Batillaria attramentaria.</title>
        <authorList>
            <person name="Patra A.K."/>
            <person name="Ho P.T."/>
            <person name="Jun S."/>
            <person name="Lee S.J."/>
            <person name="Kim Y."/>
            <person name="Won Y.J."/>
        </authorList>
    </citation>
    <scope>NUCLEOTIDE SEQUENCE [LARGE SCALE GENOMIC DNA]</scope>
    <source>
        <strain evidence="2">Wonlab-2016</strain>
    </source>
</reference>